<dbReference type="Proteomes" id="UP001303046">
    <property type="component" value="Unassembled WGS sequence"/>
</dbReference>
<dbReference type="EMBL" id="JAVFWL010000005">
    <property type="protein sequence ID" value="KAK6759019.1"/>
    <property type="molecule type" value="Genomic_DNA"/>
</dbReference>
<keyword evidence="2" id="KW-1185">Reference proteome</keyword>
<name>A0ABR1E8K4_NECAM</name>
<reference evidence="1 2" key="1">
    <citation type="submission" date="2023-08" db="EMBL/GenBank/DDBJ databases">
        <title>A Necator americanus chromosomal reference genome.</title>
        <authorList>
            <person name="Ilik V."/>
            <person name="Petrzelkova K.J."/>
            <person name="Pardy F."/>
            <person name="Fuh T."/>
            <person name="Niatou-Singa F.S."/>
            <person name="Gouil Q."/>
            <person name="Baker L."/>
            <person name="Ritchie M.E."/>
            <person name="Jex A.R."/>
            <person name="Gazzola D."/>
            <person name="Li H."/>
            <person name="Toshio Fujiwara R."/>
            <person name="Zhan B."/>
            <person name="Aroian R.V."/>
            <person name="Pafco B."/>
            <person name="Schwarz E.M."/>
        </authorList>
    </citation>
    <scope>NUCLEOTIDE SEQUENCE [LARGE SCALE GENOMIC DNA]</scope>
    <source>
        <strain evidence="1 2">Aroian</strain>
        <tissue evidence="1">Whole animal</tissue>
    </source>
</reference>
<dbReference type="PANTHER" id="PTHR45581:SF3">
    <property type="entry name" value="METHYLTRANSFERASE DOMAIN-CONTAINING PROTEIN"/>
    <property type="match status" value="1"/>
</dbReference>
<comment type="caution">
    <text evidence="1">The sequence shown here is derived from an EMBL/GenBank/DDBJ whole genome shotgun (WGS) entry which is preliminary data.</text>
</comment>
<accession>A0ABR1E8K4</accession>
<sequence>MLEVDSTSNVFKDKQEKGITAAQMYGSSMFHCLPVGSNSEDALALGAMWGRERAVKMLEDAGFSNITVKSTPQFEQNVLYVCSKD</sequence>
<protein>
    <submittedName>
        <fullName evidence="1">Uncharacterized protein</fullName>
    </submittedName>
</protein>
<evidence type="ECO:0000313" key="2">
    <source>
        <dbReference type="Proteomes" id="UP001303046"/>
    </source>
</evidence>
<proteinExistence type="predicted"/>
<dbReference type="PANTHER" id="PTHR45581">
    <property type="entry name" value="PROTEIN CBG10435"/>
    <property type="match status" value="1"/>
</dbReference>
<gene>
    <name evidence="1" type="primary">Necator_chrV.g21110</name>
    <name evidence="1" type="ORF">RB195_016317</name>
</gene>
<evidence type="ECO:0000313" key="1">
    <source>
        <dbReference type="EMBL" id="KAK6759019.1"/>
    </source>
</evidence>
<organism evidence="1 2">
    <name type="scientific">Necator americanus</name>
    <name type="common">Human hookworm</name>
    <dbReference type="NCBI Taxonomy" id="51031"/>
    <lineage>
        <taxon>Eukaryota</taxon>
        <taxon>Metazoa</taxon>
        <taxon>Ecdysozoa</taxon>
        <taxon>Nematoda</taxon>
        <taxon>Chromadorea</taxon>
        <taxon>Rhabditida</taxon>
        <taxon>Rhabditina</taxon>
        <taxon>Rhabditomorpha</taxon>
        <taxon>Strongyloidea</taxon>
        <taxon>Ancylostomatidae</taxon>
        <taxon>Bunostominae</taxon>
        <taxon>Necator</taxon>
    </lineage>
</organism>